<dbReference type="SUPFAM" id="SSF54001">
    <property type="entry name" value="Cysteine proteinases"/>
    <property type="match status" value="1"/>
</dbReference>
<sequence>RCPLRRSGKLNVSGLSSASSAPLLKVTTFTFFFFRYEPATSSERCLSSKSLLPVSLTASTLASKQTVFHLSRERTTSRVDFILNCFKMDKLDFTQRLYSVGQEPFPNKSIAYYSDDSKLFPALKEALEADEWEELKNSRVGVFLKFHEMKFGWASRLVHYILYFQLNCKKKFELWSLVGVEPLRFSLHEFEEITGLNCEYVKNLENPLVEVTTDMKAFWAQMGVNFDRGPSIDELTTACQMCRTWSRDDRLRLGYLAIYAGFIEAARTSPPTRASLTRLVMDLDAFEDYPWGRVAFKFLMESVKGVDLTKTYAIEGFVQVLQVWVYCCLPEFGAGFGHPIEGSPTPPLLAFLGGKGKRRLQENMLKQFYLLQTRTKNFTMKDYSEMFPRWDGELEDEKADNIVKAVFSSGWAWEQSHWPLVGTKLWTNVKVEILPMKTEAGQMVRSLKTVSPSRTQSDAESRKKARESPGLDVETMKGEIVRWLTGLTSNMVEGQSRCENTLKTQSRMIEGLTTQVGAVEKMVREGWKEDHTKADSSTDVPEANKSDGDKAKKDSAEESKGDESDESKGEESKGEESRAEESKAAETAPKGMTTRAKARDTQATVSESENENGGISVVVVDKEQSCIEYGSVKKLKQVGKVRAARIVARAKSERQRRLAATQQSPFDGNNTEKVIIPNQPKQGQGYNPFANPDRQKLSALLDWVKLDPKWRQKVKGSSSHWFYILLTPTKWSIDTHPEWFRSDRFCILDAVFTQMWTAKYSEFLASPANPDGSGKLLPPGALDYYTGEEPAYNRSNKTWALEIDDIYVPLLVKNDHWVACWISIPRRRIVIWDSYLAYATDAEIAKAVKPIAHMLPYMLRMLSTGAERELYTVDFTHERESGVPQNKQSGDCGVYCLKYIECHALDMPFPPHELCDKKIKTIRSQMASEIFDETRINGTEKRDYKHLGLYD</sequence>
<dbReference type="PANTHER" id="PTHR48449">
    <property type="entry name" value="DUF1985 DOMAIN-CONTAINING PROTEIN"/>
    <property type="match status" value="1"/>
</dbReference>
<feature type="compositionally biased region" description="Polar residues" evidence="4">
    <location>
        <begin position="601"/>
        <end position="611"/>
    </location>
</feature>
<keyword evidence="2" id="KW-0645">Protease</keyword>
<comment type="similarity">
    <text evidence="1">Belongs to the peptidase C48 family.</text>
</comment>
<dbReference type="Proteomes" id="UP001295469">
    <property type="component" value="Chromosome C03"/>
</dbReference>
<dbReference type="PROSITE" id="PS50600">
    <property type="entry name" value="ULP_PROTEASE"/>
    <property type="match status" value="1"/>
</dbReference>
<dbReference type="Pfam" id="PF09331">
    <property type="entry name" value="DUF1985"/>
    <property type="match status" value="1"/>
</dbReference>
<reference evidence="6" key="1">
    <citation type="submission" date="2021-01" db="EMBL/GenBank/DDBJ databases">
        <authorList>
            <consortium name="Genoscope - CEA"/>
            <person name="William W."/>
        </authorList>
    </citation>
    <scope>NUCLEOTIDE SEQUENCE</scope>
</reference>
<feature type="compositionally biased region" description="Basic and acidic residues" evidence="4">
    <location>
        <begin position="528"/>
        <end position="584"/>
    </location>
</feature>
<feature type="region of interest" description="Disordered" evidence="4">
    <location>
        <begin position="444"/>
        <end position="473"/>
    </location>
</feature>
<dbReference type="GO" id="GO:0008234">
    <property type="term" value="F:cysteine-type peptidase activity"/>
    <property type="evidence" value="ECO:0007669"/>
    <property type="project" value="InterPro"/>
</dbReference>
<dbReference type="InterPro" id="IPR015410">
    <property type="entry name" value="DUF1985"/>
</dbReference>
<name>A0A816IHY7_BRANA</name>
<keyword evidence="3" id="KW-0378">Hydrolase</keyword>
<evidence type="ECO:0000256" key="1">
    <source>
        <dbReference type="ARBA" id="ARBA00005234"/>
    </source>
</evidence>
<evidence type="ECO:0000259" key="5">
    <source>
        <dbReference type="PROSITE" id="PS50600"/>
    </source>
</evidence>
<feature type="compositionally biased region" description="Basic and acidic residues" evidence="4">
    <location>
        <begin position="457"/>
        <end position="473"/>
    </location>
</feature>
<organism evidence="6">
    <name type="scientific">Brassica napus</name>
    <name type="common">Rape</name>
    <dbReference type="NCBI Taxonomy" id="3708"/>
    <lineage>
        <taxon>Eukaryota</taxon>
        <taxon>Viridiplantae</taxon>
        <taxon>Streptophyta</taxon>
        <taxon>Embryophyta</taxon>
        <taxon>Tracheophyta</taxon>
        <taxon>Spermatophyta</taxon>
        <taxon>Magnoliopsida</taxon>
        <taxon>eudicotyledons</taxon>
        <taxon>Gunneridae</taxon>
        <taxon>Pentapetalae</taxon>
        <taxon>rosids</taxon>
        <taxon>malvids</taxon>
        <taxon>Brassicales</taxon>
        <taxon>Brassicaceae</taxon>
        <taxon>Brassiceae</taxon>
        <taxon>Brassica</taxon>
    </lineage>
</organism>
<dbReference type="Gene3D" id="3.40.395.10">
    <property type="entry name" value="Adenoviral Proteinase, Chain A"/>
    <property type="match status" value="1"/>
</dbReference>
<dbReference type="GO" id="GO:0006508">
    <property type="term" value="P:proteolysis"/>
    <property type="evidence" value="ECO:0007669"/>
    <property type="project" value="UniProtKB-KW"/>
</dbReference>
<feature type="non-terminal residue" evidence="6">
    <location>
        <position position="951"/>
    </location>
</feature>
<proteinExistence type="inferred from homology"/>
<dbReference type="EMBL" id="HG994367">
    <property type="protein sequence ID" value="CAF1707920.1"/>
    <property type="molecule type" value="Genomic_DNA"/>
</dbReference>
<evidence type="ECO:0000256" key="2">
    <source>
        <dbReference type="ARBA" id="ARBA00022670"/>
    </source>
</evidence>
<dbReference type="PANTHER" id="PTHR48449:SF1">
    <property type="entry name" value="DUF1985 DOMAIN-CONTAINING PROTEIN"/>
    <property type="match status" value="1"/>
</dbReference>
<evidence type="ECO:0000256" key="4">
    <source>
        <dbReference type="SAM" id="MobiDB-lite"/>
    </source>
</evidence>
<dbReference type="InterPro" id="IPR038765">
    <property type="entry name" value="Papain-like_cys_pep_sf"/>
</dbReference>
<dbReference type="Pfam" id="PF02902">
    <property type="entry name" value="Peptidase_C48"/>
    <property type="match status" value="1"/>
</dbReference>
<evidence type="ECO:0000256" key="3">
    <source>
        <dbReference type="ARBA" id="ARBA00022801"/>
    </source>
</evidence>
<feature type="domain" description="Ubiquitin-like protease family profile" evidence="5">
    <location>
        <begin position="724"/>
        <end position="903"/>
    </location>
</feature>
<evidence type="ECO:0000313" key="6">
    <source>
        <dbReference type="EMBL" id="CAF1707920.1"/>
    </source>
</evidence>
<protein>
    <submittedName>
        <fullName evidence="6">(rape) hypothetical protein</fullName>
    </submittedName>
</protein>
<accession>A0A816IHY7</accession>
<dbReference type="AlphaFoldDB" id="A0A816IHY7"/>
<gene>
    <name evidence="6" type="ORF">DARMORV10_C03P66080.1</name>
</gene>
<dbReference type="InterPro" id="IPR003653">
    <property type="entry name" value="Peptidase_C48_C"/>
</dbReference>
<feature type="region of interest" description="Disordered" evidence="4">
    <location>
        <begin position="528"/>
        <end position="611"/>
    </location>
</feature>